<dbReference type="Gene3D" id="3.40.50.1820">
    <property type="entry name" value="alpha/beta hydrolase"/>
    <property type="match status" value="1"/>
</dbReference>
<keyword evidence="12" id="KW-1185">Reference proteome</keyword>
<dbReference type="Pfam" id="PF00326">
    <property type="entry name" value="Peptidase_S9"/>
    <property type="match status" value="1"/>
</dbReference>
<comment type="subcellular location">
    <subcellularLocation>
        <location evidence="2">Cytoplasm</location>
    </subcellularLocation>
</comment>
<evidence type="ECO:0000256" key="4">
    <source>
        <dbReference type="ARBA" id="ARBA00011881"/>
    </source>
</evidence>
<sequence length="724" mass="76326">MPALCAPASFAFHTGLSLGGLSILPGPLHSPTFLRSTNPIPPHSPKSKEPPSLPRCYSHTFGPKGDLLHTAPLPGSKLLASNGDQASYILTSLSSPATLSYYAASSLLSTFTLDDEKLHGDLVLDDWFGGASLTDDYLIYTAYLPAPPMASHFTKAKPNDPADLRRGVTNVVDEGLYEDAGETYTGKPPRIGLFSLHLATGAVAAVECTPFYNKQQDGLAVAANHPCLSLAHGMLTYTVHSSPDPSQRSMGSVYCSNRPCGVYTNAVAALPDGTLEFGPPVHVSAPFALARGSRFSPAGDVVYFSSKAGFDQHNSAFALTVGGEQVTEEELFPLGFCPCEGEGAFSADGRLITGVNRACNQEIVTIDIKTGAIEKPLLGGLEAGVDADVTSRSIIAVRDGHLVYKASSPSFPGAAVVAPLAAVLGRPAAPEPGGVFRFPYLSTSSAVLPAPPPGPPLLDFSTLFLNAGLDGKSDPGDPDCFLLLPSPDRHSKPPLILVPHGGPHGMSPTVWSASYAFLVAAGYAVLHVNYRGSTGYGKVFSDQLAGNIGRMDVDDCMACLEVAVETGKVDADRVGVCGGSHGGFLAGHLIGQYPDRFKAAAMRNPVCNLAAMVTTSDIFDWCHTECSGVNPKSYGPPSAEDLQRMYSMSPVRYMAAVKTPVLMCLGLSDRRVPPSQGVEYHYALKSKGVAAKLVTYPEDVHSLSKPATEADHWLQILGWMDAHV</sequence>
<dbReference type="InterPro" id="IPR029058">
    <property type="entry name" value="AB_hydrolase_fold"/>
</dbReference>
<evidence type="ECO:0000256" key="7">
    <source>
        <dbReference type="ARBA" id="ARBA00022801"/>
    </source>
</evidence>
<proteinExistence type="inferred from homology"/>
<evidence type="ECO:0000256" key="6">
    <source>
        <dbReference type="ARBA" id="ARBA00022490"/>
    </source>
</evidence>
<keyword evidence="6" id="KW-0963">Cytoplasm</keyword>
<keyword evidence="7" id="KW-0378">Hydrolase</keyword>
<reference evidence="11 12" key="1">
    <citation type="journal article" date="2023" name="Commun. Biol.">
        <title>Genome analysis of Parmales, the sister group of diatoms, reveals the evolutionary specialization of diatoms from phago-mixotrophs to photoautotrophs.</title>
        <authorList>
            <person name="Ban H."/>
            <person name="Sato S."/>
            <person name="Yoshikawa S."/>
            <person name="Yamada K."/>
            <person name="Nakamura Y."/>
            <person name="Ichinomiya M."/>
            <person name="Sato N."/>
            <person name="Blanc-Mathieu R."/>
            <person name="Endo H."/>
            <person name="Kuwata A."/>
            <person name="Ogata H."/>
        </authorList>
    </citation>
    <scope>NUCLEOTIDE SEQUENCE [LARGE SCALE GENOMIC DNA]</scope>
</reference>
<gene>
    <name evidence="11" type="ORF">TeGR_g2053</name>
</gene>
<dbReference type="EC" id="3.4.19.1" evidence="5"/>
<dbReference type="Proteomes" id="UP001165060">
    <property type="component" value="Unassembled WGS sequence"/>
</dbReference>
<dbReference type="Pfam" id="PF19283">
    <property type="entry name" value="APEH_N"/>
    <property type="match status" value="1"/>
</dbReference>
<comment type="similarity">
    <text evidence="3">Belongs to the peptidase S9C family.</text>
</comment>
<comment type="catalytic activity">
    <reaction evidence="1">
        <text>Cleavage of an N-acetyl or N-formyl amino acid from the N-terminus of a polypeptide.</text>
        <dbReference type="EC" id="3.4.19.1"/>
    </reaction>
</comment>
<dbReference type="EMBL" id="BRYB01003107">
    <property type="protein sequence ID" value="GMI30527.1"/>
    <property type="molecule type" value="Genomic_DNA"/>
</dbReference>
<organism evidence="11 12">
    <name type="scientific">Tetraparma gracilis</name>
    <dbReference type="NCBI Taxonomy" id="2962635"/>
    <lineage>
        <taxon>Eukaryota</taxon>
        <taxon>Sar</taxon>
        <taxon>Stramenopiles</taxon>
        <taxon>Ochrophyta</taxon>
        <taxon>Bolidophyceae</taxon>
        <taxon>Parmales</taxon>
        <taxon>Triparmaceae</taxon>
        <taxon>Tetraparma</taxon>
    </lineage>
</organism>
<evidence type="ECO:0000256" key="2">
    <source>
        <dbReference type="ARBA" id="ARBA00004496"/>
    </source>
</evidence>
<dbReference type="InterPro" id="IPR045550">
    <property type="entry name" value="AARE_N"/>
</dbReference>
<evidence type="ECO:0000313" key="12">
    <source>
        <dbReference type="Proteomes" id="UP001165060"/>
    </source>
</evidence>
<evidence type="ECO:0000256" key="8">
    <source>
        <dbReference type="SAM" id="MobiDB-lite"/>
    </source>
</evidence>
<dbReference type="PANTHER" id="PTHR42776:SF4">
    <property type="entry name" value="ACYLAMINO-ACID-RELEASING ENZYME"/>
    <property type="match status" value="1"/>
</dbReference>
<evidence type="ECO:0000256" key="3">
    <source>
        <dbReference type="ARBA" id="ARBA00010040"/>
    </source>
</evidence>
<accession>A0ABQ6MRA8</accession>
<feature type="region of interest" description="Disordered" evidence="8">
    <location>
        <begin position="34"/>
        <end position="55"/>
    </location>
</feature>
<evidence type="ECO:0000259" key="10">
    <source>
        <dbReference type="Pfam" id="PF19283"/>
    </source>
</evidence>
<evidence type="ECO:0000256" key="1">
    <source>
        <dbReference type="ARBA" id="ARBA00000721"/>
    </source>
</evidence>
<evidence type="ECO:0000313" key="11">
    <source>
        <dbReference type="EMBL" id="GMI30527.1"/>
    </source>
</evidence>
<evidence type="ECO:0000259" key="9">
    <source>
        <dbReference type="Pfam" id="PF00326"/>
    </source>
</evidence>
<protein>
    <recommendedName>
        <fullName evidence="5">acylaminoacyl-peptidase</fullName>
        <ecNumber evidence="5">3.4.19.1</ecNumber>
    </recommendedName>
</protein>
<dbReference type="InterPro" id="IPR001375">
    <property type="entry name" value="Peptidase_S9_cat"/>
</dbReference>
<evidence type="ECO:0000256" key="5">
    <source>
        <dbReference type="ARBA" id="ARBA00012917"/>
    </source>
</evidence>
<comment type="subunit">
    <text evidence="4">Homotetramer.</text>
</comment>
<comment type="caution">
    <text evidence="11">The sequence shown here is derived from an EMBL/GenBank/DDBJ whole genome shotgun (WGS) entry which is preliminary data.</text>
</comment>
<feature type="domain" description="Acylamino-acid-releasing enzyme N-terminal" evidence="10">
    <location>
        <begin position="94"/>
        <end position="310"/>
    </location>
</feature>
<dbReference type="PANTHER" id="PTHR42776">
    <property type="entry name" value="SERINE PEPTIDASE S9 FAMILY MEMBER"/>
    <property type="match status" value="1"/>
</dbReference>
<name>A0ABQ6MRA8_9STRA</name>
<feature type="domain" description="Peptidase S9 prolyl oligopeptidase catalytic" evidence="9">
    <location>
        <begin position="515"/>
        <end position="723"/>
    </location>
</feature>
<dbReference type="SUPFAM" id="SSF53474">
    <property type="entry name" value="alpha/beta-Hydrolases"/>
    <property type="match status" value="1"/>
</dbReference>